<dbReference type="AlphaFoldDB" id="A0A2S9WW40"/>
<dbReference type="InterPro" id="IPR036498">
    <property type="entry name" value="Nfu/NifU_N_sf"/>
</dbReference>
<organism evidence="3 4">
    <name type="scientific">Nonlabens agnitus</name>
    <dbReference type="NCBI Taxonomy" id="870484"/>
    <lineage>
        <taxon>Bacteria</taxon>
        <taxon>Pseudomonadati</taxon>
        <taxon>Bacteroidota</taxon>
        <taxon>Flavobacteriia</taxon>
        <taxon>Flavobacteriales</taxon>
        <taxon>Flavobacteriaceae</taxon>
        <taxon>Nonlabens</taxon>
    </lineage>
</organism>
<evidence type="ECO:0000259" key="2">
    <source>
        <dbReference type="SMART" id="SM00932"/>
    </source>
</evidence>
<feature type="domain" description="Scaffold protein Nfu/NifU N-terminal" evidence="2">
    <location>
        <begin position="109"/>
        <end position="194"/>
    </location>
</feature>
<dbReference type="InterPro" id="IPR034904">
    <property type="entry name" value="FSCA_dom_sf"/>
</dbReference>
<dbReference type="EMBL" id="MQUC01000003">
    <property type="protein sequence ID" value="PRP67586.1"/>
    <property type="molecule type" value="Genomic_DNA"/>
</dbReference>
<accession>A0A2S9WW40</accession>
<dbReference type="PANTHER" id="PTHR11178:SF1">
    <property type="entry name" value="NFU1 IRON-SULFUR CLUSTER SCAFFOLD HOMOLOG, MITOCHONDRIAL"/>
    <property type="match status" value="1"/>
</dbReference>
<comment type="similarity">
    <text evidence="1">Belongs to the NifU family.</text>
</comment>
<dbReference type="SUPFAM" id="SSF110836">
    <property type="entry name" value="Hypothetical protein SAV1430"/>
    <property type="match status" value="2"/>
</dbReference>
<reference evidence="3 4" key="1">
    <citation type="submission" date="2016-11" db="EMBL/GenBank/DDBJ databases">
        <title>Trade-off between light-utilization and light-protection in marine flavobacteria.</title>
        <authorList>
            <person name="Kumagai Y."/>
        </authorList>
    </citation>
    <scope>NUCLEOTIDE SEQUENCE [LARGE SCALE GENOMIC DNA]</scope>
    <source>
        <strain evidence="3 4">JCM 17109</strain>
    </source>
</reference>
<dbReference type="GO" id="GO:0051536">
    <property type="term" value="F:iron-sulfur cluster binding"/>
    <property type="evidence" value="ECO:0007669"/>
    <property type="project" value="InterPro"/>
</dbReference>
<evidence type="ECO:0000313" key="4">
    <source>
        <dbReference type="Proteomes" id="UP000239532"/>
    </source>
</evidence>
<dbReference type="InterPro" id="IPR001075">
    <property type="entry name" value="NIF_FeS_clus_asmbl_NifU_C"/>
</dbReference>
<dbReference type="Proteomes" id="UP000239532">
    <property type="component" value="Unassembled WGS sequence"/>
</dbReference>
<dbReference type="Gene3D" id="3.30.300.130">
    <property type="entry name" value="Fe-S cluster assembly (FSCA)"/>
    <property type="match status" value="1"/>
</dbReference>
<dbReference type="GO" id="GO:0005506">
    <property type="term" value="F:iron ion binding"/>
    <property type="evidence" value="ECO:0007669"/>
    <property type="project" value="InterPro"/>
</dbReference>
<comment type="caution">
    <text evidence="3">The sequence shown here is derived from an EMBL/GenBank/DDBJ whole genome shotgun (WGS) entry which is preliminary data.</text>
</comment>
<dbReference type="PANTHER" id="PTHR11178">
    <property type="entry name" value="IRON-SULFUR CLUSTER SCAFFOLD PROTEIN NFU-RELATED"/>
    <property type="match status" value="1"/>
</dbReference>
<dbReference type="GO" id="GO:0016226">
    <property type="term" value="P:iron-sulfur cluster assembly"/>
    <property type="evidence" value="ECO:0007669"/>
    <property type="project" value="InterPro"/>
</dbReference>
<dbReference type="SMART" id="SM00932">
    <property type="entry name" value="Nfu_N"/>
    <property type="match status" value="2"/>
</dbReference>
<gene>
    <name evidence="3" type="ORF">BST86_11025</name>
</gene>
<dbReference type="Gene3D" id="3.30.1370.70">
    <property type="entry name" value="Scaffold protein Nfu/NifU, N-terminal domain"/>
    <property type="match status" value="2"/>
</dbReference>
<dbReference type="Pfam" id="PF08712">
    <property type="entry name" value="Nfu_N"/>
    <property type="match status" value="2"/>
</dbReference>
<name>A0A2S9WW40_9FLAO</name>
<proteinExistence type="inferred from homology"/>
<dbReference type="SUPFAM" id="SSF117916">
    <property type="entry name" value="Fe-S cluster assembly (FSCA) domain-like"/>
    <property type="match status" value="1"/>
</dbReference>
<evidence type="ECO:0000256" key="1">
    <source>
        <dbReference type="ARBA" id="ARBA00006420"/>
    </source>
</evidence>
<sequence>MSTHTIKVVSTTNDAIVKFESNQFLVKNHSYEFKNIDEAKPSPLAQQLFYLPFVKTVYIAQNFIAIERYDIVEWSDVQDEVAEQIEQYLNSDKPLLPEEGEVKKVPVTVYAEATPNPSVMKYVANKKLTVTSQEFKTIEDTESGSLSRKLYTFPFVKEIFVDENYISVTKHDIVEWPEITNEIRSFIKESIENGEEIGVSKYSAGTSKEKGEEMSLPKFENLSEVSKKIVEILDEYIRPAVASDGGNIAFESYDENSQEVNVILQGACSGCPSSTMTLKNGIETMLKEMIPGKINRVVAING</sequence>
<protein>
    <recommendedName>
        <fullName evidence="2">Scaffold protein Nfu/NifU N-terminal domain-containing protein</fullName>
    </recommendedName>
</protein>
<evidence type="ECO:0000313" key="3">
    <source>
        <dbReference type="EMBL" id="PRP67586.1"/>
    </source>
</evidence>
<keyword evidence="4" id="KW-1185">Reference proteome</keyword>
<feature type="domain" description="Scaffold protein Nfu/NifU N-terminal" evidence="2">
    <location>
        <begin position="6"/>
        <end position="92"/>
    </location>
</feature>
<dbReference type="RefSeq" id="WP_105983305.1">
    <property type="nucleotide sequence ID" value="NZ_MQUC01000003.1"/>
</dbReference>
<dbReference type="OrthoDB" id="9796965at2"/>
<dbReference type="InterPro" id="IPR014824">
    <property type="entry name" value="Nfu/NifU_N"/>
</dbReference>
<dbReference type="Pfam" id="PF01106">
    <property type="entry name" value="NifU"/>
    <property type="match status" value="1"/>
</dbReference>